<evidence type="ECO:0000313" key="3">
    <source>
        <dbReference type="Proteomes" id="UP000792457"/>
    </source>
</evidence>
<dbReference type="InterPro" id="IPR000477">
    <property type="entry name" value="RT_dom"/>
</dbReference>
<keyword evidence="3" id="KW-1185">Reference proteome</keyword>
<dbReference type="EMBL" id="KZ308244">
    <property type="protein sequence ID" value="KAG8225601.1"/>
    <property type="molecule type" value="Genomic_DNA"/>
</dbReference>
<comment type="caution">
    <text evidence="2">The sequence shown here is derived from an EMBL/GenBank/DDBJ whole genome shotgun (WGS) entry which is preliminary data.</text>
</comment>
<reference evidence="2" key="2">
    <citation type="submission" date="2017-10" db="EMBL/GenBank/DDBJ databases">
        <title>Ladona fulva Genome sequencing and assembly.</title>
        <authorList>
            <person name="Murali S."/>
            <person name="Richards S."/>
            <person name="Bandaranaike D."/>
            <person name="Bellair M."/>
            <person name="Blankenburg K."/>
            <person name="Chao H."/>
            <person name="Dinh H."/>
            <person name="Doddapaneni H."/>
            <person name="Dugan-Rocha S."/>
            <person name="Elkadiri S."/>
            <person name="Gnanaolivu R."/>
            <person name="Hernandez B."/>
            <person name="Skinner E."/>
            <person name="Javaid M."/>
            <person name="Lee S."/>
            <person name="Li M."/>
            <person name="Ming W."/>
            <person name="Munidasa M."/>
            <person name="Muniz J."/>
            <person name="Nguyen L."/>
            <person name="Hughes D."/>
            <person name="Osuji N."/>
            <person name="Pu L.-L."/>
            <person name="Puazo M."/>
            <person name="Qu C."/>
            <person name="Quiroz J."/>
            <person name="Raj R."/>
            <person name="Weissenberger G."/>
            <person name="Xin Y."/>
            <person name="Zou X."/>
            <person name="Han Y."/>
            <person name="Worley K."/>
            <person name="Muzny D."/>
            <person name="Gibbs R."/>
        </authorList>
    </citation>
    <scope>NUCLEOTIDE SEQUENCE</scope>
    <source>
        <strain evidence="2">Sampled in the wild</strain>
    </source>
</reference>
<feature type="domain" description="Reverse transcriptase" evidence="1">
    <location>
        <begin position="41"/>
        <end position="184"/>
    </location>
</feature>
<dbReference type="InterPro" id="IPR043502">
    <property type="entry name" value="DNA/RNA_pol_sf"/>
</dbReference>
<dbReference type="OrthoDB" id="8197512at2759"/>
<reference evidence="2" key="1">
    <citation type="submission" date="2013-04" db="EMBL/GenBank/DDBJ databases">
        <authorList>
            <person name="Qu J."/>
            <person name="Murali S.C."/>
            <person name="Bandaranaike D."/>
            <person name="Bellair M."/>
            <person name="Blankenburg K."/>
            <person name="Chao H."/>
            <person name="Dinh H."/>
            <person name="Doddapaneni H."/>
            <person name="Downs B."/>
            <person name="Dugan-Rocha S."/>
            <person name="Elkadiri S."/>
            <person name="Gnanaolivu R.D."/>
            <person name="Hernandez B."/>
            <person name="Javaid M."/>
            <person name="Jayaseelan J.C."/>
            <person name="Lee S."/>
            <person name="Li M."/>
            <person name="Ming W."/>
            <person name="Munidasa M."/>
            <person name="Muniz J."/>
            <person name="Nguyen L."/>
            <person name="Ongeri F."/>
            <person name="Osuji N."/>
            <person name="Pu L.-L."/>
            <person name="Puazo M."/>
            <person name="Qu C."/>
            <person name="Quiroz J."/>
            <person name="Raj R."/>
            <person name="Weissenberger G."/>
            <person name="Xin Y."/>
            <person name="Zou X."/>
            <person name="Han Y."/>
            <person name="Richards S."/>
            <person name="Worley K."/>
            <person name="Muzny D."/>
            <person name="Gibbs R."/>
        </authorList>
    </citation>
    <scope>NUCLEOTIDE SEQUENCE</scope>
    <source>
        <strain evidence="2">Sampled in the wild</strain>
    </source>
</reference>
<evidence type="ECO:0000259" key="1">
    <source>
        <dbReference type="Pfam" id="PF00078"/>
    </source>
</evidence>
<dbReference type="GO" id="GO:0071897">
    <property type="term" value="P:DNA biosynthetic process"/>
    <property type="evidence" value="ECO:0007669"/>
    <property type="project" value="UniProtKB-ARBA"/>
</dbReference>
<gene>
    <name evidence="2" type="ORF">J437_LFUL004169</name>
</gene>
<evidence type="ECO:0000313" key="2">
    <source>
        <dbReference type="EMBL" id="KAG8225601.1"/>
    </source>
</evidence>
<dbReference type="PANTHER" id="PTHR19446">
    <property type="entry name" value="REVERSE TRANSCRIPTASES"/>
    <property type="match status" value="1"/>
</dbReference>
<dbReference type="Pfam" id="PF00078">
    <property type="entry name" value="RVT_1"/>
    <property type="match status" value="1"/>
</dbReference>
<dbReference type="AlphaFoldDB" id="A0A8K0JZK7"/>
<sequence>MASHTVHEEKVLAATFNHCTEEEQIPLDWKRSHTILFHKGGEGEIGNWRPIAFQATIGKIFAGILADRNYEWAMRGRRISLPYQKGFIPGTEGCFEHNFVLNSALEDARRNSKEIAIAWLDLADAFGSIPHAHITRVLAEMEMPNALIRLISVNYEGVTTRIEASSGTTPPIHITRGVRQGDPLCSIFPLNQY</sequence>
<dbReference type="SUPFAM" id="SSF56672">
    <property type="entry name" value="DNA/RNA polymerases"/>
    <property type="match status" value="1"/>
</dbReference>
<protein>
    <recommendedName>
        <fullName evidence="1">Reverse transcriptase domain-containing protein</fullName>
    </recommendedName>
</protein>
<proteinExistence type="predicted"/>
<dbReference type="Proteomes" id="UP000792457">
    <property type="component" value="Unassembled WGS sequence"/>
</dbReference>
<name>A0A8K0JZK7_LADFU</name>
<accession>A0A8K0JZK7</accession>
<organism evidence="2 3">
    <name type="scientific">Ladona fulva</name>
    <name type="common">Scarce chaser dragonfly</name>
    <name type="synonym">Libellula fulva</name>
    <dbReference type="NCBI Taxonomy" id="123851"/>
    <lineage>
        <taxon>Eukaryota</taxon>
        <taxon>Metazoa</taxon>
        <taxon>Ecdysozoa</taxon>
        <taxon>Arthropoda</taxon>
        <taxon>Hexapoda</taxon>
        <taxon>Insecta</taxon>
        <taxon>Pterygota</taxon>
        <taxon>Palaeoptera</taxon>
        <taxon>Odonata</taxon>
        <taxon>Epiprocta</taxon>
        <taxon>Anisoptera</taxon>
        <taxon>Libelluloidea</taxon>
        <taxon>Libellulidae</taxon>
        <taxon>Ladona</taxon>
    </lineage>
</organism>